<sequence length="216" mass="22809">MRAALLTLALLGVLPCTAAAARECESTLGRGWPPAVGNYGTAVTTLLDAGGKPSLSLLTLPTRGVESGVSLLPGKDGATDWTLRHSRADERVYSWVSQSDRGSVQFRTEQIPETVEIPIPAALAKRLVSNWTAALTQLAPTGRTAPVSEGEVLSFQVDGVRYSGARPGCGAGELLVQQAALLIEASEGKEKKRDKRWTQIESSLDELQQTLAGTAG</sequence>
<evidence type="ECO:0000256" key="1">
    <source>
        <dbReference type="SAM" id="SignalP"/>
    </source>
</evidence>
<evidence type="ECO:0000313" key="2">
    <source>
        <dbReference type="EMBL" id="CAD0352557.1"/>
    </source>
</evidence>
<dbReference type="RefSeq" id="WP_168957204.1">
    <property type="nucleotide sequence ID" value="NZ_CP098604.1"/>
</dbReference>
<proteinExistence type="predicted"/>
<feature type="chain" id="PRO_5042750868" description="Secreted protein" evidence="1">
    <location>
        <begin position="21"/>
        <end position="216"/>
    </location>
</feature>
<dbReference type="Proteomes" id="UP000548771">
    <property type="component" value="Unassembled WGS sequence"/>
</dbReference>
<gene>
    <name evidence="2" type="ORF">CFBP2533_37720</name>
    <name evidence="3" type="ORF">E1J24_02410</name>
</gene>
<evidence type="ECO:0008006" key="5">
    <source>
        <dbReference type="Google" id="ProtNLM"/>
    </source>
</evidence>
<name>A0A6V7EMR6_9XANT</name>
<evidence type="ECO:0000313" key="3">
    <source>
        <dbReference type="EMBL" id="NMI20771.1"/>
    </source>
</evidence>
<dbReference type="EMBL" id="SMDX01000001">
    <property type="protein sequence ID" value="NMI20771.1"/>
    <property type="molecule type" value="Genomic_DNA"/>
</dbReference>
<dbReference type="EMBL" id="LR828261">
    <property type="protein sequence ID" value="CAD0352562.1"/>
    <property type="molecule type" value="Genomic_DNA"/>
</dbReference>
<dbReference type="EMBL" id="LR828261">
    <property type="protein sequence ID" value="CAD0352557.1"/>
    <property type="molecule type" value="Genomic_DNA"/>
</dbReference>
<protein>
    <recommendedName>
        <fullName evidence="5">Secreted protein</fullName>
    </recommendedName>
</protein>
<reference evidence="3" key="1">
    <citation type="submission" date="2019-03" db="EMBL/GenBank/DDBJ databases">
        <authorList>
            <person name="Moriniere L."/>
            <person name="Burlet A."/>
            <person name="Rosenthal E."/>
            <person name="Portier P."/>
            <person name="Lavire C."/>
            <person name="Nesme X."/>
            <person name="Bull C.T."/>
            <person name="Le Saux M."/>
            <person name="Bertolla F."/>
        </authorList>
    </citation>
    <scope>NUCLEOTIDE SEQUENCE</scope>
    <source>
        <strain evidence="3">CFBP2533</strain>
    </source>
</reference>
<accession>A0A6V7EMR6</accession>
<feature type="signal peptide" evidence="1">
    <location>
        <begin position="1"/>
        <end position="20"/>
    </location>
</feature>
<organism evidence="2">
    <name type="scientific">Xanthomonas hortorum pv. pelargonii</name>
    <dbReference type="NCBI Taxonomy" id="453602"/>
    <lineage>
        <taxon>Bacteria</taxon>
        <taxon>Pseudomonadati</taxon>
        <taxon>Pseudomonadota</taxon>
        <taxon>Gammaproteobacteria</taxon>
        <taxon>Lysobacterales</taxon>
        <taxon>Lysobacteraceae</taxon>
        <taxon>Xanthomonas</taxon>
    </lineage>
</organism>
<dbReference type="AlphaFoldDB" id="A0A6V7EMR6"/>
<reference evidence="3" key="3">
    <citation type="journal article" date="2020" name="Syst. Appl. Microbiol.">
        <title>Clarifying the taxonomy of the causal agent of bacterial leaf spot of lettuce through a polyphasic approach reveals that Xanthomonas cynarae Trebaol et al. 2000 emend. Timilsina et al. 2019 is a later heterotypic synonym of Xanthomonas hortorum Vauterin et al. 1995.</title>
        <authorList>
            <person name="Moriniere L."/>
            <person name="Burlet A."/>
            <person name="Rosenthal E.R."/>
            <person name="Nesme X."/>
            <person name="Portier P."/>
            <person name="Bull C.T."/>
            <person name="Lavire C."/>
            <person name="Fischer-Le Saux M."/>
            <person name="Bertolla F."/>
        </authorList>
    </citation>
    <scope>NUCLEOTIDE SEQUENCE</scope>
    <source>
        <strain evidence="3">CFBP2533</strain>
    </source>
</reference>
<reference evidence="4" key="2">
    <citation type="journal article" date="2020" name="Syst. Appl. Microbiol.">
        <title>Clarifying the taxonomy of the causal agent of bacterial leaf spot of lettuce through a polyphasic approach reveals that Xanthomonas cynarae Trebaol et al. 2000 emend. Timilsina et al. 2019 is a later heterotypic synonym of Xanthomonas hortorum Vauterin et al. 1995.</title>
        <authorList>
            <person name="Moriniere L."/>
            <person name="Burlet A."/>
            <person name="Rosenthal E.R."/>
            <person name="Nesme X."/>
            <person name="Portier P."/>
            <person name="Bull C.T."/>
            <person name="Lavire C."/>
            <person name="Fischer-Le Saux M."/>
            <person name="Bertolla F."/>
        </authorList>
    </citation>
    <scope>NUCLEOTIDE SEQUENCE [LARGE SCALE GENOMIC DNA]</scope>
    <source>
        <strain evidence="4">CFBP2533</strain>
    </source>
</reference>
<reference evidence="2" key="4">
    <citation type="submission" date="2020-07" db="EMBL/GenBank/DDBJ databases">
        <authorList>
            <person name="Pothier F. J."/>
        </authorList>
    </citation>
    <scope>NUCLEOTIDE SEQUENCE</scope>
    <source>
        <strain evidence="2">CFBP 2533</strain>
    </source>
</reference>
<evidence type="ECO:0000313" key="4">
    <source>
        <dbReference type="Proteomes" id="UP000548771"/>
    </source>
</evidence>
<keyword evidence="1" id="KW-0732">Signal</keyword>